<proteinExistence type="predicted"/>
<dbReference type="EMBL" id="FNON01000004">
    <property type="protein sequence ID" value="SDY01669.1"/>
    <property type="molecule type" value="Genomic_DNA"/>
</dbReference>
<dbReference type="GO" id="GO:0031179">
    <property type="term" value="P:peptide modification"/>
    <property type="evidence" value="ECO:0007669"/>
    <property type="project" value="InterPro"/>
</dbReference>
<organism evidence="3 4">
    <name type="scientific">Amycolatopsis xylanica</name>
    <dbReference type="NCBI Taxonomy" id="589385"/>
    <lineage>
        <taxon>Bacteria</taxon>
        <taxon>Bacillati</taxon>
        <taxon>Actinomycetota</taxon>
        <taxon>Actinomycetes</taxon>
        <taxon>Pseudonocardiales</taxon>
        <taxon>Pseudonocardiaceae</taxon>
        <taxon>Amycolatopsis</taxon>
    </lineage>
</organism>
<dbReference type="AlphaFoldDB" id="A0A1H3GH98"/>
<evidence type="ECO:0000259" key="2">
    <source>
        <dbReference type="PROSITE" id="PS50011"/>
    </source>
</evidence>
<dbReference type="Pfam" id="PF00069">
    <property type="entry name" value="Pkinase"/>
    <property type="match status" value="1"/>
</dbReference>
<dbReference type="Gene3D" id="1.10.510.10">
    <property type="entry name" value="Transferase(Phosphotransferase) domain 1"/>
    <property type="match status" value="1"/>
</dbReference>
<evidence type="ECO:0000313" key="3">
    <source>
        <dbReference type="EMBL" id="SDY01669.1"/>
    </source>
</evidence>
<accession>A0A1H3GH98</accession>
<dbReference type="Pfam" id="PF25816">
    <property type="entry name" value="RamC_N"/>
    <property type="match status" value="1"/>
</dbReference>
<dbReference type="GO" id="GO:0004672">
    <property type="term" value="F:protein kinase activity"/>
    <property type="evidence" value="ECO:0007669"/>
    <property type="project" value="InterPro"/>
</dbReference>
<evidence type="ECO:0000313" key="4">
    <source>
        <dbReference type="Proteomes" id="UP000199515"/>
    </source>
</evidence>
<dbReference type="SMART" id="SM00220">
    <property type="entry name" value="S_TKc"/>
    <property type="match status" value="1"/>
</dbReference>
<keyword evidence="4" id="KW-1185">Reference proteome</keyword>
<keyword evidence="3" id="KW-0808">Transferase</keyword>
<dbReference type="PANTHER" id="PTHR12736">
    <property type="entry name" value="LANC-LIKE PROTEIN"/>
    <property type="match status" value="1"/>
</dbReference>
<dbReference type="PRINTS" id="PR01950">
    <property type="entry name" value="LANCSUPER"/>
</dbReference>
<dbReference type="PANTHER" id="PTHR12736:SF21">
    <property type="entry name" value="LANC-LIKE PROTEIN 2"/>
    <property type="match status" value="1"/>
</dbReference>
<feature type="binding site" evidence="1">
    <location>
        <position position="819"/>
    </location>
    <ligand>
        <name>Zn(2+)</name>
        <dbReference type="ChEBI" id="CHEBI:29105"/>
    </ligand>
</feature>
<dbReference type="SMART" id="SM01260">
    <property type="entry name" value="LANC_like"/>
    <property type="match status" value="1"/>
</dbReference>
<dbReference type="GO" id="GO:0005886">
    <property type="term" value="C:plasma membrane"/>
    <property type="evidence" value="ECO:0007669"/>
    <property type="project" value="TreeGrafter"/>
</dbReference>
<dbReference type="GO" id="GO:0005524">
    <property type="term" value="F:ATP binding"/>
    <property type="evidence" value="ECO:0007669"/>
    <property type="project" value="InterPro"/>
</dbReference>
<keyword evidence="3" id="KW-0418">Kinase</keyword>
<dbReference type="InterPro" id="IPR007822">
    <property type="entry name" value="LANC-like"/>
</dbReference>
<feature type="binding site" evidence="1">
    <location>
        <position position="774"/>
    </location>
    <ligand>
        <name>Zn(2+)</name>
        <dbReference type="ChEBI" id="CHEBI:29105"/>
    </ligand>
</feature>
<sequence length="912" mass="100734">MGTENSESSDWNHSYIEEFADILKAKARGHGWALRPEDVWCHVQPPGKTVRAQGWKIHVSATPKAASATLAAVAEVLLEKAVTFKFAKGLPELRQLLSIRADRGSSGKFITVYPDDDKQFAELLEELHQATLGAEGPTILSDRKYRPDSVVHYRYGGFRSQRVLDNDGSYYHLIVTPSGEWTEDARNAWYSPPAWAQDPISPPPERPKERPTKIKLDDRFVVFEAIRHSNRGGVYRAIDEQTGNRVVIKEARPHVGAEPDGSDARKFLRNEYEMLRLLEPLNLAVRPITLFEYQGNTFLAEEEVTGQTLQLWIESQLRPRPDWVMPLDRAVDMAGKLVALVGAVHDKGLVFRDFTSTNVMVTPDEELVMIDTEFVAEPGQPVHRVMTMGYVAPEELSGPPTYPAPQPSADLYSVGAVLFYLCCGAHPLLPVADPAQDGQPAETRSHDERVRTLIDAIAAENTTMRAFAPILKALLGKDPAARPAPRRIEQLLAGLTSAPVTGNTGPTLLADDAERKLLDDGVAHLLEAMDPEAPGYLWPAYPLEGRLFDPYSVQAGAAGPLHLLGTLSRTGGGEATRDKLRTALHWFDERVEREPRTLPGLYFGRAGTYWAMYEAAVELGETEIAERTARRAKHLPVVWKNPDITHGVSGCGLTQLRLFQHTQDEEFRHRAGLCVESVLKGRSLTDMVWPLSSDTPRAGDGLTHYGFAHGVAGICYFLLSAGDRLDRPDLLELAKAGGDLLVSLAWPSGDGLKWPTAQKEANDSETYNGVCWWCSGGPGIGTFLIRLWKATGDARYLEACRGAAIATRGEKWLLSTGHCHGLTGNAEFLLDMAAATGERQYADWAREHVIGLQRLTVQKGDRLLIVDDSSRQLSYSYNLGLAGPLSMLHRLRHGGERAWMLDGLPYLPDGVR</sequence>
<dbReference type="SUPFAM" id="SSF56112">
    <property type="entry name" value="Protein kinase-like (PK-like)"/>
    <property type="match status" value="1"/>
</dbReference>
<keyword evidence="1" id="KW-0862">Zinc</keyword>
<dbReference type="Pfam" id="PF05147">
    <property type="entry name" value="LANC_like"/>
    <property type="match status" value="1"/>
</dbReference>
<reference evidence="3 4" key="1">
    <citation type="submission" date="2016-10" db="EMBL/GenBank/DDBJ databases">
        <authorList>
            <person name="de Groot N.N."/>
        </authorList>
    </citation>
    <scope>NUCLEOTIDE SEQUENCE [LARGE SCALE GENOMIC DNA]</scope>
    <source>
        <strain evidence="3 4">CPCC 202699</strain>
    </source>
</reference>
<evidence type="ECO:0000256" key="1">
    <source>
        <dbReference type="PIRSR" id="PIRSR607822-1"/>
    </source>
</evidence>
<dbReference type="InterPro" id="IPR011009">
    <property type="entry name" value="Kinase-like_dom_sf"/>
</dbReference>
<dbReference type="SUPFAM" id="SSF158745">
    <property type="entry name" value="LanC-like"/>
    <property type="match status" value="1"/>
</dbReference>
<dbReference type="OrthoDB" id="1492512at2"/>
<dbReference type="CDD" id="cd04791">
    <property type="entry name" value="LanC_SerThrkinase"/>
    <property type="match status" value="1"/>
</dbReference>
<name>A0A1H3GH98_9PSEU</name>
<dbReference type="NCBIfam" id="NF038150">
    <property type="entry name" value="lanthi_synth_IV"/>
    <property type="match status" value="1"/>
</dbReference>
<dbReference type="Proteomes" id="UP000199515">
    <property type="component" value="Unassembled WGS sequence"/>
</dbReference>
<feature type="binding site" evidence="1">
    <location>
        <position position="820"/>
    </location>
    <ligand>
        <name>Zn(2+)</name>
        <dbReference type="ChEBI" id="CHEBI:29105"/>
    </ligand>
</feature>
<dbReference type="RefSeq" id="WP_091290927.1">
    <property type="nucleotide sequence ID" value="NZ_FNON01000004.1"/>
</dbReference>
<protein>
    <submittedName>
        <fullName evidence="3">Protein kinase domain-containing protein</fullName>
    </submittedName>
</protein>
<dbReference type="InterPro" id="IPR057929">
    <property type="entry name" value="RamC_N"/>
</dbReference>
<dbReference type="Gene3D" id="1.50.10.20">
    <property type="match status" value="1"/>
</dbReference>
<gene>
    <name evidence="3" type="ORF">SAMN05421504_104228</name>
</gene>
<keyword evidence="1" id="KW-0479">Metal-binding</keyword>
<dbReference type="GO" id="GO:0046872">
    <property type="term" value="F:metal ion binding"/>
    <property type="evidence" value="ECO:0007669"/>
    <property type="project" value="UniProtKB-KW"/>
</dbReference>
<dbReference type="PROSITE" id="PS50011">
    <property type="entry name" value="PROTEIN_KINASE_DOM"/>
    <property type="match status" value="1"/>
</dbReference>
<dbReference type="InterPro" id="IPR000719">
    <property type="entry name" value="Prot_kinase_dom"/>
</dbReference>
<dbReference type="STRING" id="589385.SAMN05421504_104228"/>
<feature type="domain" description="Protein kinase" evidence="2">
    <location>
        <begin position="220"/>
        <end position="492"/>
    </location>
</feature>
<dbReference type="InterPro" id="IPR058053">
    <property type="entry name" value="RamC_C"/>
</dbReference>